<comment type="caution">
    <text evidence="2">The sequence shown here is derived from an EMBL/GenBank/DDBJ whole genome shotgun (WGS) entry which is preliminary data.</text>
</comment>
<keyword evidence="1" id="KW-0812">Transmembrane</keyword>
<keyword evidence="1" id="KW-0472">Membrane</keyword>
<dbReference type="Proteomes" id="UP001597221">
    <property type="component" value="Unassembled WGS sequence"/>
</dbReference>
<feature type="transmembrane region" description="Helical" evidence="1">
    <location>
        <begin position="54"/>
        <end position="73"/>
    </location>
</feature>
<keyword evidence="3" id="KW-1185">Reference proteome</keyword>
<dbReference type="RefSeq" id="WP_251511871.1">
    <property type="nucleotide sequence ID" value="NZ_JAMBON010000003.1"/>
</dbReference>
<sequence length="96" mass="11021">MFGFGIYDALIIAGFLGLQFFLSARNSAYWGAIIPVLFISWLTWLLVSGEIKSILAYLLILSIGFIVLLLEWSEGRKALRNRREKELAKMRSYDMN</sequence>
<feature type="transmembrane region" description="Helical" evidence="1">
    <location>
        <begin position="29"/>
        <end position="48"/>
    </location>
</feature>
<reference evidence="3" key="1">
    <citation type="journal article" date="2019" name="Int. J. Syst. Evol. Microbiol.">
        <title>The Global Catalogue of Microorganisms (GCM) 10K type strain sequencing project: providing services to taxonomists for standard genome sequencing and annotation.</title>
        <authorList>
            <consortium name="The Broad Institute Genomics Platform"/>
            <consortium name="The Broad Institute Genome Sequencing Center for Infectious Disease"/>
            <person name="Wu L."/>
            <person name="Ma J."/>
        </authorList>
    </citation>
    <scope>NUCLEOTIDE SEQUENCE [LARGE SCALE GENOMIC DNA]</scope>
    <source>
        <strain evidence="3">CGMCC 1.12376</strain>
    </source>
</reference>
<name>A0ABW4HPA2_9BACI</name>
<protein>
    <recommendedName>
        <fullName evidence="4">EamA domain-containing protein</fullName>
    </recommendedName>
</protein>
<evidence type="ECO:0008006" key="4">
    <source>
        <dbReference type="Google" id="ProtNLM"/>
    </source>
</evidence>
<evidence type="ECO:0000313" key="3">
    <source>
        <dbReference type="Proteomes" id="UP001597221"/>
    </source>
</evidence>
<gene>
    <name evidence="2" type="ORF">ACFSBH_05220</name>
</gene>
<accession>A0ABW4HPA2</accession>
<feature type="transmembrane region" description="Helical" evidence="1">
    <location>
        <begin position="6"/>
        <end position="22"/>
    </location>
</feature>
<evidence type="ECO:0000313" key="2">
    <source>
        <dbReference type="EMBL" id="MFD1607050.1"/>
    </source>
</evidence>
<evidence type="ECO:0000256" key="1">
    <source>
        <dbReference type="SAM" id="Phobius"/>
    </source>
</evidence>
<proteinExistence type="predicted"/>
<dbReference type="EMBL" id="JBHUDE010000018">
    <property type="protein sequence ID" value="MFD1607050.1"/>
    <property type="molecule type" value="Genomic_DNA"/>
</dbReference>
<keyword evidence="1" id="KW-1133">Transmembrane helix</keyword>
<organism evidence="2 3">
    <name type="scientific">Oceanobacillus luteolus</name>
    <dbReference type="NCBI Taxonomy" id="1274358"/>
    <lineage>
        <taxon>Bacteria</taxon>
        <taxon>Bacillati</taxon>
        <taxon>Bacillota</taxon>
        <taxon>Bacilli</taxon>
        <taxon>Bacillales</taxon>
        <taxon>Bacillaceae</taxon>
        <taxon>Oceanobacillus</taxon>
    </lineage>
</organism>